<evidence type="ECO:0008006" key="4">
    <source>
        <dbReference type="Google" id="ProtNLM"/>
    </source>
</evidence>
<organism evidence="2 3">
    <name type="scientific">Brassica cretica</name>
    <name type="common">Mustard</name>
    <dbReference type="NCBI Taxonomy" id="69181"/>
    <lineage>
        <taxon>Eukaryota</taxon>
        <taxon>Viridiplantae</taxon>
        <taxon>Streptophyta</taxon>
        <taxon>Embryophyta</taxon>
        <taxon>Tracheophyta</taxon>
        <taxon>Spermatophyta</taxon>
        <taxon>Magnoliopsida</taxon>
        <taxon>eudicotyledons</taxon>
        <taxon>Gunneridae</taxon>
        <taxon>Pentapetalae</taxon>
        <taxon>rosids</taxon>
        <taxon>malvids</taxon>
        <taxon>Brassicales</taxon>
        <taxon>Brassicaceae</taxon>
        <taxon>Brassiceae</taxon>
        <taxon>Brassica</taxon>
    </lineage>
</organism>
<feature type="compositionally biased region" description="Low complexity" evidence="1">
    <location>
        <begin position="286"/>
        <end position="301"/>
    </location>
</feature>
<keyword evidence="3" id="KW-1185">Reference proteome</keyword>
<name>A0ABQ7BUS8_BRACR</name>
<gene>
    <name evidence="2" type="ORF">DY000_02006330</name>
</gene>
<protein>
    <recommendedName>
        <fullName evidence="4">INO80 complex subunit B-like conserved region domain-containing protein</fullName>
    </recommendedName>
</protein>
<comment type="caution">
    <text evidence="2">The sequence shown here is derived from an EMBL/GenBank/DDBJ whole genome shotgun (WGS) entry which is preliminary data.</text>
</comment>
<reference evidence="2 3" key="1">
    <citation type="journal article" date="2020" name="BMC Genomics">
        <title>Intraspecific diversification of the crop wild relative Brassica cretica Lam. using demographic model selection.</title>
        <authorList>
            <person name="Kioukis A."/>
            <person name="Michalopoulou V.A."/>
            <person name="Briers L."/>
            <person name="Pirintsos S."/>
            <person name="Studholme D.J."/>
            <person name="Pavlidis P."/>
            <person name="Sarris P.F."/>
        </authorList>
    </citation>
    <scope>NUCLEOTIDE SEQUENCE [LARGE SCALE GENOMIC DNA]</scope>
    <source>
        <strain evidence="3">cv. PFS-1207/04</strain>
    </source>
</reference>
<accession>A0ABQ7BUS8</accession>
<sequence>MPPKSRLSREEKETDIATIPSPTRYMTANENMSLSQRLLVADSHRQIREEAAGRIEISGYSGVSSSRNSGSNIGEDRSDALISAERDGSEVSSQARIARVDRESRLLCVPGPRKSRLSLFARKQQKILTKAREMEGVPDLSALLKGKLQLLSKKSSSAGASETARSDDVGASREKAPSLVDEDVGAEPSASSPKKKKRKKAKRNVTDQTLDENTLLEEAGREDNTGDPADTGSTEPVPEKRPKKKTKKKSVEAEKQPSADGTTSGDAAGRRSPSPETPSEKRRRVSASGSEPRSESSASERTAPDSVARRGARSEVRGDDTPDPWQDEGAIASRRSLFQGRVHQRCLHEEAERREHELLCREALRVKFEELEGKLKSDRASKKEAREKARQERATAALEKEKAELREEKDAAVGKLIKERQRLKDSRSLEVTRKRERVQAAMTDKADRYVKSAPTEQTAVSEEGSPEKGNALVREEGTEDVGPEDPVLVSDTSSEEREDEGP</sequence>
<evidence type="ECO:0000313" key="2">
    <source>
        <dbReference type="EMBL" id="KAF3542717.1"/>
    </source>
</evidence>
<dbReference type="Proteomes" id="UP000266723">
    <property type="component" value="Unassembled WGS sequence"/>
</dbReference>
<feature type="compositionally biased region" description="Basic residues" evidence="1">
    <location>
        <begin position="193"/>
        <end position="203"/>
    </location>
</feature>
<feature type="compositionally biased region" description="Low complexity" evidence="1">
    <location>
        <begin position="151"/>
        <end position="161"/>
    </location>
</feature>
<feature type="compositionally biased region" description="Basic and acidic residues" evidence="1">
    <location>
        <begin position="164"/>
        <end position="176"/>
    </location>
</feature>
<evidence type="ECO:0000313" key="3">
    <source>
        <dbReference type="Proteomes" id="UP000266723"/>
    </source>
</evidence>
<feature type="compositionally biased region" description="Basic and acidic residues" evidence="1">
    <location>
        <begin position="374"/>
        <end position="433"/>
    </location>
</feature>
<feature type="region of interest" description="Disordered" evidence="1">
    <location>
        <begin position="374"/>
        <end position="502"/>
    </location>
</feature>
<feature type="region of interest" description="Disordered" evidence="1">
    <location>
        <begin position="151"/>
        <end position="338"/>
    </location>
</feature>
<evidence type="ECO:0000256" key="1">
    <source>
        <dbReference type="SAM" id="MobiDB-lite"/>
    </source>
</evidence>
<dbReference type="EMBL" id="QGKV02000832">
    <property type="protein sequence ID" value="KAF3542717.1"/>
    <property type="molecule type" value="Genomic_DNA"/>
</dbReference>
<proteinExistence type="predicted"/>